<protein>
    <submittedName>
        <fullName evidence="3">Polyketide cyclase</fullName>
    </submittedName>
</protein>
<gene>
    <name evidence="3" type="ORF">ABB55_10765</name>
</gene>
<evidence type="ECO:0000259" key="2">
    <source>
        <dbReference type="Pfam" id="PF08327"/>
    </source>
</evidence>
<dbReference type="Gene3D" id="3.30.530.20">
    <property type="match status" value="1"/>
</dbReference>
<dbReference type="CDD" id="cd08896">
    <property type="entry name" value="SRPBCC_CalC_Aha1-like_3"/>
    <property type="match status" value="1"/>
</dbReference>
<comment type="caution">
    <text evidence="3">The sequence shown here is derived from an EMBL/GenBank/DDBJ whole genome shotgun (WGS) entry which is preliminary data.</text>
</comment>
<name>A0A0P6W2W6_9HYPH</name>
<organism evidence="3 4">
    <name type="scientific">Prosthecodimorpha hirschii</name>
    <dbReference type="NCBI Taxonomy" id="665126"/>
    <lineage>
        <taxon>Bacteria</taxon>
        <taxon>Pseudomonadati</taxon>
        <taxon>Pseudomonadota</taxon>
        <taxon>Alphaproteobacteria</taxon>
        <taxon>Hyphomicrobiales</taxon>
        <taxon>Ancalomicrobiaceae</taxon>
        <taxon>Prosthecodimorpha</taxon>
    </lineage>
</organism>
<evidence type="ECO:0000256" key="1">
    <source>
        <dbReference type="ARBA" id="ARBA00006817"/>
    </source>
</evidence>
<dbReference type="STRING" id="665126.ABB55_10765"/>
<dbReference type="InterPro" id="IPR023393">
    <property type="entry name" value="START-like_dom_sf"/>
</dbReference>
<proteinExistence type="inferred from homology"/>
<dbReference type="Pfam" id="PF08327">
    <property type="entry name" value="AHSA1"/>
    <property type="match status" value="1"/>
</dbReference>
<dbReference type="Proteomes" id="UP000048984">
    <property type="component" value="Unassembled WGS sequence"/>
</dbReference>
<feature type="domain" description="Activator of Hsp90 ATPase homologue 1/2-like C-terminal" evidence="2">
    <location>
        <begin position="24"/>
        <end position="160"/>
    </location>
</feature>
<evidence type="ECO:0000313" key="3">
    <source>
        <dbReference type="EMBL" id="KPL52648.1"/>
    </source>
</evidence>
<accession>A0A0P6W2W6</accession>
<comment type="similarity">
    <text evidence="1">Belongs to the AHA1 family.</text>
</comment>
<reference evidence="3 4" key="2">
    <citation type="submission" date="2015-10" db="EMBL/GenBank/DDBJ databases">
        <title>Draft Genome Sequence of Prosthecomicrobium hirschii ATCC 27832.</title>
        <authorList>
            <person name="Daniel J."/>
            <person name="Givan S.A."/>
            <person name="Brun Y.V."/>
            <person name="Brown P.J."/>
        </authorList>
    </citation>
    <scope>NUCLEOTIDE SEQUENCE [LARGE SCALE GENOMIC DNA]</scope>
    <source>
        <strain evidence="3 4">16</strain>
    </source>
</reference>
<sequence length="167" mass="18584">MSLFAADLPDPNGFELSVTREIAAPRDLIFRLWTDPARIEEWWGPGGMTVPAVEMDLRPGGRFHVVSRLPDGQEYPFEGVFLEVTAPERIVFTDAFRAGWVPKPDPFTVSITTLDDLGDGRTRYTARGRHWSAARRDEHAAMGFDDGWGRSADRLAALAERLARGAA</sequence>
<dbReference type="AlphaFoldDB" id="A0A0P6W2W6"/>
<keyword evidence="4" id="KW-1185">Reference proteome</keyword>
<dbReference type="RefSeq" id="WP_054358811.1">
    <property type="nucleotide sequence ID" value="NZ_LJYW01000001.1"/>
</dbReference>
<dbReference type="EMBL" id="LJYW01000001">
    <property type="protein sequence ID" value="KPL52648.1"/>
    <property type="molecule type" value="Genomic_DNA"/>
</dbReference>
<dbReference type="InterPro" id="IPR013538">
    <property type="entry name" value="ASHA1/2-like_C"/>
</dbReference>
<reference evidence="3 4" key="1">
    <citation type="submission" date="2015-09" db="EMBL/GenBank/DDBJ databases">
        <authorList>
            <person name="Jackson K.R."/>
            <person name="Lunt B.L."/>
            <person name="Fisher J.N.B."/>
            <person name="Gardner A.V."/>
            <person name="Bailey M.E."/>
            <person name="Deus L.M."/>
            <person name="Earl A.S."/>
            <person name="Gibby P.D."/>
            <person name="Hartmann K.A."/>
            <person name="Liu J.E."/>
            <person name="Manci A.M."/>
            <person name="Nielsen D.A."/>
            <person name="Solomon M.B."/>
            <person name="Breakwell D.P."/>
            <person name="Burnett S.H."/>
            <person name="Grose J.H."/>
        </authorList>
    </citation>
    <scope>NUCLEOTIDE SEQUENCE [LARGE SCALE GENOMIC DNA]</scope>
    <source>
        <strain evidence="3 4">16</strain>
    </source>
</reference>
<dbReference type="SUPFAM" id="SSF55961">
    <property type="entry name" value="Bet v1-like"/>
    <property type="match status" value="1"/>
</dbReference>
<evidence type="ECO:0000313" key="4">
    <source>
        <dbReference type="Proteomes" id="UP000048984"/>
    </source>
</evidence>